<dbReference type="EMBL" id="CABFNS010000823">
    <property type="protein sequence ID" value="VUC30642.1"/>
    <property type="molecule type" value="Genomic_DNA"/>
</dbReference>
<feature type="compositionally biased region" description="Polar residues" evidence="1">
    <location>
        <begin position="19"/>
        <end position="37"/>
    </location>
</feature>
<name>A0ABY6UKC0_BIOOC</name>
<reference evidence="2 3" key="1">
    <citation type="submission" date="2019-06" db="EMBL/GenBank/DDBJ databases">
        <authorList>
            <person name="Broberg M."/>
        </authorList>
    </citation>
    <scope>NUCLEOTIDE SEQUENCE [LARGE SCALE GENOMIC DNA]</scope>
</reference>
<sequence length="235" mass="25069">MEGEGGTHPDPIGAKPPSGSISPRQIQKSITSESSAACPQHPSSLVASGSALSGQSEDTDDTKSASMIGSSPASLPYKSKKKRYATQHEARWLKEGQLSDPILKPTSSLTDQTLPTLPPVLPQNQTPPSVGSTVSPALSILGSTKYARMSPGHDAPAIHPGTPSAYLATQPLNHDSLQIQKPRSEAMVGDDLSAINEEQTIRDRSVSPSSSSPQDPQPEPPKLRREWLKLFQRNR</sequence>
<keyword evidence="3" id="KW-1185">Reference proteome</keyword>
<feature type="region of interest" description="Disordered" evidence="1">
    <location>
        <begin position="151"/>
        <end position="175"/>
    </location>
</feature>
<dbReference type="Proteomes" id="UP000766486">
    <property type="component" value="Unassembled WGS sequence"/>
</dbReference>
<feature type="region of interest" description="Disordered" evidence="1">
    <location>
        <begin position="1"/>
        <end position="136"/>
    </location>
</feature>
<proteinExistence type="predicted"/>
<protein>
    <submittedName>
        <fullName evidence="2">Uncharacterized protein</fullName>
    </submittedName>
</protein>
<feature type="compositionally biased region" description="Low complexity" evidence="1">
    <location>
        <begin position="43"/>
        <end position="56"/>
    </location>
</feature>
<gene>
    <name evidence="2" type="ORF">CLO192961_LOCUS291777</name>
</gene>
<feature type="region of interest" description="Disordered" evidence="1">
    <location>
        <begin position="196"/>
        <end position="235"/>
    </location>
</feature>
<evidence type="ECO:0000256" key="1">
    <source>
        <dbReference type="SAM" id="MobiDB-lite"/>
    </source>
</evidence>
<feature type="compositionally biased region" description="Low complexity" evidence="1">
    <location>
        <begin position="105"/>
        <end position="115"/>
    </location>
</feature>
<feature type="compositionally biased region" description="Polar residues" evidence="1">
    <location>
        <begin position="64"/>
        <end position="73"/>
    </location>
</feature>
<accession>A0ABY6UKC0</accession>
<comment type="caution">
    <text evidence="2">The sequence shown here is derived from an EMBL/GenBank/DDBJ whole genome shotgun (WGS) entry which is preliminary data.</text>
</comment>
<evidence type="ECO:0000313" key="3">
    <source>
        <dbReference type="Proteomes" id="UP000766486"/>
    </source>
</evidence>
<organism evidence="2 3">
    <name type="scientific">Bionectria ochroleuca</name>
    <name type="common">Gliocladium roseum</name>
    <dbReference type="NCBI Taxonomy" id="29856"/>
    <lineage>
        <taxon>Eukaryota</taxon>
        <taxon>Fungi</taxon>
        <taxon>Dikarya</taxon>
        <taxon>Ascomycota</taxon>
        <taxon>Pezizomycotina</taxon>
        <taxon>Sordariomycetes</taxon>
        <taxon>Hypocreomycetidae</taxon>
        <taxon>Hypocreales</taxon>
        <taxon>Bionectriaceae</taxon>
        <taxon>Clonostachys</taxon>
    </lineage>
</organism>
<evidence type="ECO:0000313" key="2">
    <source>
        <dbReference type="EMBL" id="VUC30642.1"/>
    </source>
</evidence>